<accession>A0A4Y6PTJ6</accession>
<dbReference type="Proteomes" id="UP000315995">
    <property type="component" value="Chromosome"/>
</dbReference>
<keyword evidence="2" id="KW-0969">Cilium</keyword>
<keyword evidence="3" id="KW-1185">Reference proteome</keyword>
<dbReference type="EMBL" id="CP041186">
    <property type="protein sequence ID" value="QDG51347.1"/>
    <property type="molecule type" value="Genomic_DNA"/>
</dbReference>
<keyword evidence="2" id="KW-0966">Cell projection</keyword>
<reference evidence="2 3" key="1">
    <citation type="submission" date="2019-06" db="EMBL/GenBank/DDBJ databases">
        <title>Persicimonas caeni gen. nov., sp. nov., a predatory bacterium isolated from solar saltern.</title>
        <authorList>
            <person name="Wang S."/>
        </authorList>
    </citation>
    <scope>NUCLEOTIDE SEQUENCE [LARGE SCALE GENOMIC DNA]</scope>
    <source>
        <strain evidence="2 3">YN101</strain>
    </source>
</reference>
<gene>
    <name evidence="2" type="ORF">FIV42_11520</name>
</gene>
<dbReference type="Gene3D" id="1.20.58.300">
    <property type="entry name" value="FlgN-like"/>
    <property type="match status" value="1"/>
</dbReference>
<keyword evidence="1" id="KW-1005">Bacterial flagellum biogenesis</keyword>
<dbReference type="AlphaFoldDB" id="A0A4Y6PTJ6"/>
<dbReference type="Pfam" id="PF05130">
    <property type="entry name" value="FlgN"/>
    <property type="match status" value="1"/>
</dbReference>
<dbReference type="GO" id="GO:0044780">
    <property type="term" value="P:bacterial-type flagellum assembly"/>
    <property type="evidence" value="ECO:0007669"/>
    <property type="project" value="InterPro"/>
</dbReference>
<sequence length="180" mass="19851">MNTSTDTMQIFDTKHVEALEAVLARAEARLVELTECLQKEREYVTVFDVGSLLSTLDRKRGLLEGFERDGAERRTALSRLWNDAGRDQASLPESMPDALRGLAAQADPELSSKLGDKADRFEALVDVVTELNSVNQSLVSRSLSWIEAYIGEISGAAASTTYNANGRMKRRSLSAIRSKI</sequence>
<evidence type="ECO:0000313" key="2">
    <source>
        <dbReference type="EMBL" id="QDG51347.1"/>
    </source>
</evidence>
<dbReference type="InterPro" id="IPR036679">
    <property type="entry name" value="FlgN-like_sf"/>
</dbReference>
<dbReference type="RefSeq" id="WP_141197830.1">
    <property type="nucleotide sequence ID" value="NZ_CP041186.1"/>
</dbReference>
<dbReference type="InterPro" id="IPR007809">
    <property type="entry name" value="FlgN-like"/>
</dbReference>
<proteinExistence type="predicted"/>
<evidence type="ECO:0000256" key="1">
    <source>
        <dbReference type="ARBA" id="ARBA00022795"/>
    </source>
</evidence>
<protein>
    <submittedName>
        <fullName evidence="2">Flagellar protein FlgN</fullName>
    </submittedName>
</protein>
<dbReference type="SUPFAM" id="SSF140566">
    <property type="entry name" value="FlgN-like"/>
    <property type="match status" value="1"/>
</dbReference>
<evidence type="ECO:0000313" key="3">
    <source>
        <dbReference type="Proteomes" id="UP000315995"/>
    </source>
</evidence>
<keyword evidence="2" id="KW-0282">Flagellum</keyword>
<organism evidence="2 3">
    <name type="scientific">Persicimonas caeni</name>
    <dbReference type="NCBI Taxonomy" id="2292766"/>
    <lineage>
        <taxon>Bacteria</taxon>
        <taxon>Deltaproteobacteria</taxon>
        <taxon>Bradymonadales</taxon>
        <taxon>Bradymonadaceae</taxon>
        <taxon>Persicimonas</taxon>
    </lineage>
</organism>
<name>A0A4Y6PTJ6_PERCE</name>
<accession>A0A5B8Y5T2</accession>